<proteinExistence type="inferred from homology"/>
<keyword evidence="6" id="KW-1185">Reference proteome</keyword>
<keyword evidence="1 3" id="KW-0328">Glycosyltransferase</keyword>
<evidence type="ECO:0000313" key="6">
    <source>
        <dbReference type="Proteomes" id="UP001652625"/>
    </source>
</evidence>
<evidence type="ECO:0000313" key="7">
    <source>
        <dbReference type="RefSeq" id="XP_065663351.1"/>
    </source>
</evidence>
<dbReference type="GeneID" id="105845585"/>
<accession>A0ABM4CNF8</accession>
<dbReference type="Pfam" id="PF19745">
    <property type="entry name" value="FUT8_N_cat"/>
    <property type="match status" value="1"/>
</dbReference>
<dbReference type="Gene3D" id="3.40.50.11350">
    <property type="match status" value="1"/>
</dbReference>
<evidence type="ECO:0000256" key="4">
    <source>
        <dbReference type="SAM" id="Phobius"/>
    </source>
</evidence>
<feature type="domain" description="GT23" evidence="5">
    <location>
        <begin position="87"/>
        <end position="391"/>
    </location>
</feature>
<reference evidence="7" key="1">
    <citation type="submission" date="2025-08" db="UniProtKB">
        <authorList>
            <consortium name="RefSeq"/>
        </authorList>
    </citation>
    <scope>IDENTIFICATION</scope>
</reference>
<dbReference type="RefSeq" id="XP_065663351.1">
    <property type="nucleotide sequence ID" value="XM_065807279.1"/>
</dbReference>
<name>A0ABM4CNF8_HYDVU</name>
<dbReference type="InterPro" id="IPR027350">
    <property type="entry name" value="GT23_dom"/>
</dbReference>
<keyword evidence="2 3" id="KW-0808">Transferase</keyword>
<dbReference type="PROSITE" id="PS51659">
    <property type="entry name" value="GT23"/>
    <property type="match status" value="1"/>
</dbReference>
<dbReference type="PANTHER" id="PTHR13132:SF29">
    <property type="entry name" value="ALPHA-(1,6)-FUCOSYLTRANSFERASE"/>
    <property type="match status" value="1"/>
</dbReference>
<evidence type="ECO:0000259" key="5">
    <source>
        <dbReference type="PROSITE" id="PS51659"/>
    </source>
</evidence>
<keyword evidence="4" id="KW-0472">Membrane</keyword>
<protein>
    <submittedName>
        <fullName evidence="7">Alpha-(1,6)-fucosyltransferase</fullName>
    </submittedName>
</protein>
<evidence type="ECO:0000256" key="3">
    <source>
        <dbReference type="PROSITE-ProRule" id="PRU00992"/>
    </source>
</evidence>
<keyword evidence="4" id="KW-1133">Transmembrane helix</keyword>
<keyword evidence="4" id="KW-0812">Transmembrane</keyword>
<organism evidence="6 7">
    <name type="scientific">Hydra vulgaris</name>
    <name type="common">Hydra</name>
    <name type="synonym">Hydra attenuata</name>
    <dbReference type="NCBI Taxonomy" id="6087"/>
    <lineage>
        <taxon>Eukaryota</taxon>
        <taxon>Metazoa</taxon>
        <taxon>Cnidaria</taxon>
        <taxon>Hydrozoa</taxon>
        <taxon>Hydroidolina</taxon>
        <taxon>Anthoathecata</taxon>
        <taxon>Aplanulata</taxon>
        <taxon>Hydridae</taxon>
        <taxon>Hydra</taxon>
    </lineage>
</organism>
<feature type="transmembrane region" description="Helical" evidence="4">
    <location>
        <begin position="12"/>
        <end position="32"/>
    </location>
</feature>
<gene>
    <name evidence="7" type="primary">LOC105845585</name>
</gene>
<evidence type="ECO:0000256" key="1">
    <source>
        <dbReference type="ARBA" id="ARBA00022676"/>
    </source>
</evidence>
<sequence>MFQKRFFEKMKANFLILLCILFILIMVIPYFFKFNSSFITNLSYATRYKKSSKNESVYQPKFKSLIEIHEHIRQQIYSLQEEGDCEKKKILFCRNVENYSGFGSNVHRYGVCMQVAYGLGRTFFIHQNEYSHFDGIFQWVKPESSKCGYLKQKVLAGKLNTCNAQDSSCYLNNGYDLNNTHQVIEFNTLIKRIPYPRHIPGTIPEELRKNLVYLKIKHPWLWFTSQFLSYLLLRPSLKFNEKISALKEQINFTLPIVGFHIRHGDKLTSGEAQYINENEFVKIARAYCNKYNISKKQIYIATDDLRAINITKKYAPDFQTTSLPHSYLSNGLGSYFQSNFPKEIIESALVDLYLLTSTSYLVCDISSNICRLAYELKQGMPPFKQDNIFKQVNKEMQFFYCWWGLGFPSSMRISKKTNTDSEYKSEDGKVYKILKYGKDLFTKIKTFSNTNVSDLLYLKRITQLESEENGYVYKKDLSQWPGTPTYHFFPTESTNFIN</sequence>
<dbReference type="PANTHER" id="PTHR13132">
    <property type="entry name" value="ALPHA- 1,6 -FUCOSYLTRANSFERASE"/>
    <property type="match status" value="1"/>
</dbReference>
<dbReference type="InterPro" id="IPR045573">
    <property type="entry name" value="Fut8_N_cat"/>
</dbReference>
<comment type="caution">
    <text evidence="3">Lacks conserved residue(s) required for the propagation of feature annotation.</text>
</comment>
<comment type="similarity">
    <text evidence="3">Belongs to the glycosyltransferase 23 family.</text>
</comment>
<evidence type="ECO:0000256" key="2">
    <source>
        <dbReference type="ARBA" id="ARBA00022679"/>
    </source>
</evidence>
<dbReference type="Proteomes" id="UP001652625">
    <property type="component" value="Chromosome 10"/>
</dbReference>